<dbReference type="Gene3D" id="1.20.140.10">
    <property type="entry name" value="Butyryl-CoA Dehydrogenase, subunit A, domain 3"/>
    <property type="match status" value="1"/>
</dbReference>
<dbReference type="SUPFAM" id="SSF56645">
    <property type="entry name" value="Acyl-CoA dehydrogenase NM domain-like"/>
    <property type="match status" value="1"/>
</dbReference>
<dbReference type="InterPro" id="IPR013107">
    <property type="entry name" value="Acyl-CoA_DH_C"/>
</dbReference>
<name>A0ABP5C107_9PSEU</name>
<feature type="domain" description="Acyl-CoA dehydrogenase/oxidase N-terminal" evidence="2">
    <location>
        <begin position="14"/>
        <end position="86"/>
    </location>
</feature>
<dbReference type="InterPro" id="IPR009100">
    <property type="entry name" value="AcylCoA_DH/oxidase_NM_dom_sf"/>
</dbReference>
<gene>
    <name evidence="4" type="ORF">GCM10009754_24430</name>
</gene>
<dbReference type="SUPFAM" id="SSF47203">
    <property type="entry name" value="Acyl-CoA dehydrogenase C-terminal domain-like"/>
    <property type="match status" value="1"/>
</dbReference>
<reference evidence="5" key="1">
    <citation type="journal article" date="2019" name="Int. J. Syst. Evol. Microbiol.">
        <title>The Global Catalogue of Microorganisms (GCM) 10K type strain sequencing project: providing services to taxonomists for standard genome sequencing and annotation.</title>
        <authorList>
            <consortium name="The Broad Institute Genomics Platform"/>
            <consortium name="The Broad Institute Genome Sequencing Center for Infectious Disease"/>
            <person name="Wu L."/>
            <person name="Ma J."/>
        </authorList>
    </citation>
    <scope>NUCLEOTIDE SEQUENCE [LARGE SCALE GENOMIC DNA]</scope>
    <source>
        <strain evidence="5">JCM 14545</strain>
    </source>
</reference>
<dbReference type="Gene3D" id="1.10.540.10">
    <property type="entry name" value="Acyl-CoA dehydrogenase/oxidase, N-terminal domain"/>
    <property type="match status" value="1"/>
</dbReference>
<dbReference type="PANTHER" id="PTHR43884">
    <property type="entry name" value="ACYL-COA DEHYDROGENASE"/>
    <property type="match status" value="1"/>
</dbReference>
<dbReference type="InterPro" id="IPR036250">
    <property type="entry name" value="AcylCo_DH-like_C"/>
</dbReference>
<evidence type="ECO:0000313" key="4">
    <source>
        <dbReference type="EMBL" id="GAA1954169.1"/>
    </source>
</evidence>
<accession>A0ABP5C107</accession>
<evidence type="ECO:0000259" key="2">
    <source>
        <dbReference type="Pfam" id="PF02771"/>
    </source>
</evidence>
<dbReference type="Pfam" id="PF08028">
    <property type="entry name" value="Acyl-CoA_dh_2"/>
    <property type="match status" value="1"/>
</dbReference>
<keyword evidence="5" id="KW-1185">Reference proteome</keyword>
<dbReference type="Gene3D" id="2.40.110.10">
    <property type="entry name" value="Butyryl-CoA Dehydrogenase, subunit A, domain 2"/>
    <property type="match status" value="1"/>
</dbReference>
<feature type="domain" description="Acyl-CoA dehydrogenase C-terminal" evidence="3">
    <location>
        <begin position="224"/>
        <end position="356"/>
    </location>
</feature>
<protein>
    <submittedName>
        <fullName evidence="4">Flavin-dependent monooxygenase</fullName>
    </submittedName>
</protein>
<evidence type="ECO:0000259" key="3">
    <source>
        <dbReference type="Pfam" id="PF08028"/>
    </source>
</evidence>
<keyword evidence="1" id="KW-0560">Oxidoreductase</keyword>
<sequence length="375" mass="38761">MDTVTEVLPLVDGFAAEADAKGVLPASLVDALLAAGCFRLAAPARHGGSAVPLPELLGVLEALATADGSTAWVVGQAALSQLIIDCAPEATVAELYAAGPDLLAAGAVAPKGRATAVTGGRRVKGRWPFVTGCERAQWFYVNCVLVRDRSVELGPDGGPLTRIVLLPRHEIEIADTWQVLGLRATGSHDVAVAGAVCQEPRMITMDPTDPATARARTRIAESSLLIAAVVVGIAAAALGYDRELATGGKRPALSRTSLASSTVFHDQLGEAHTELLAARALLYRQAEASAARERAGLPATARDRAELRACATKIIATASGVVGTAHRLAGGSSVYDSSPMQRRVRDAHTATQHFVAARDSYSAFGAALLTADPGA</sequence>
<dbReference type="Pfam" id="PF02771">
    <property type="entry name" value="Acyl-CoA_dh_N"/>
    <property type="match status" value="1"/>
</dbReference>
<keyword evidence="4" id="KW-0503">Monooxygenase</keyword>
<dbReference type="EMBL" id="BAAANN010000008">
    <property type="protein sequence ID" value="GAA1954169.1"/>
    <property type="molecule type" value="Genomic_DNA"/>
</dbReference>
<dbReference type="RefSeq" id="WP_344416888.1">
    <property type="nucleotide sequence ID" value="NZ_BAAANN010000008.1"/>
</dbReference>
<dbReference type="InterPro" id="IPR013786">
    <property type="entry name" value="AcylCoA_DH/ox_N"/>
</dbReference>
<evidence type="ECO:0000256" key="1">
    <source>
        <dbReference type="ARBA" id="ARBA00023002"/>
    </source>
</evidence>
<dbReference type="InterPro" id="IPR046373">
    <property type="entry name" value="Acyl-CoA_Oxase/DH_mid-dom_sf"/>
</dbReference>
<dbReference type="PIRSF" id="PIRSF016578">
    <property type="entry name" value="HsaA"/>
    <property type="match status" value="1"/>
</dbReference>
<dbReference type="GO" id="GO:0004497">
    <property type="term" value="F:monooxygenase activity"/>
    <property type="evidence" value="ECO:0007669"/>
    <property type="project" value="UniProtKB-KW"/>
</dbReference>
<dbReference type="PANTHER" id="PTHR43884:SF25">
    <property type="entry name" value="ACYL-COA DEHYDROGENASE YDBM-RELATED"/>
    <property type="match status" value="1"/>
</dbReference>
<dbReference type="Proteomes" id="UP001501116">
    <property type="component" value="Unassembled WGS sequence"/>
</dbReference>
<comment type="caution">
    <text evidence="4">The sequence shown here is derived from an EMBL/GenBank/DDBJ whole genome shotgun (WGS) entry which is preliminary data.</text>
</comment>
<proteinExistence type="predicted"/>
<evidence type="ECO:0000313" key="5">
    <source>
        <dbReference type="Proteomes" id="UP001501116"/>
    </source>
</evidence>
<organism evidence="4 5">
    <name type="scientific">Amycolatopsis minnesotensis</name>
    <dbReference type="NCBI Taxonomy" id="337894"/>
    <lineage>
        <taxon>Bacteria</taxon>
        <taxon>Bacillati</taxon>
        <taxon>Actinomycetota</taxon>
        <taxon>Actinomycetes</taxon>
        <taxon>Pseudonocardiales</taxon>
        <taxon>Pseudonocardiaceae</taxon>
        <taxon>Amycolatopsis</taxon>
    </lineage>
</organism>
<dbReference type="InterPro" id="IPR037069">
    <property type="entry name" value="AcylCoA_DH/ox_N_sf"/>
</dbReference>